<sequence>MSSPRRSPARKGLGGISRSLGGSSKGGWGHQSWLEVDPSAVPSPIAAAASPAAMPRAMQPLRVEPPAEWNTPCHVQPLESTNTNVAAREAMSRLARRPLVGAPTSPHKAERVRDHGMLEAARVAAGDACPWPQLRRA</sequence>
<gene>
    <name evidence="2" type="ORF">EHUX00137_LOCUS45605</name>
</gene>
<accession>A0A7S3TWQ6</accession>
<dbReference type="AlphaFoldDB" id="A0A7S3TWQ6"/>
<organism evidence="2">
    <name type="scientific">Emiliania huxleyi</name>
    <name type="common">Coccolithophore</name>
    <name type="synonym">Pontosphaera huxleyi</name>
    <dbReference type="NCBI Taxonomy" id="2903"/>
    <lineage>
        <taxon>Eukaryota</taxon>
        <taxon>Haptista</taxon>
        <taxon>Haptophyta</taxon>
        <taxon>Prymnesiophyceae</taxon>
        <taxon>Isochrysidales</taxon>
        <taxon>Noelaerhabdaceae</taxon>
        <taxon>Emiliania</taxon>
    </lineage>
</organism>
<dbReference type="EMBL" id="HBIR01058665">
    <property type="protein sequence ID" value="CAE0596504.1"/>
    <property type="molecule type" value="Transcribed_RNA"/>
</dbReference>
<reference evidence="2" key="1">
    <citation type="submission" date="2021-01" db="EMBL/GenBank/DDBJ databases">
        <authorList>
            <person name="Corre E."/>
            <person name="Pelletier E."/>
            <person name="Niang G."/>
            <person name="Scheremetjew M."/>
            <person name="Finn R."/>
            <person name="Kale V."/>
            <person name="Holt S."/>
            <person name="Cochrane G."/>
            <person name="Meng A."/>
            <person name="Brown T."/>
            <person name="Cohen L."/>
        </authorList>
    </citation>
    <scope>NUCLEOTIDE SEQUENCE</scope>
    <source>
        <strain evidence="2">379</strain>
    </source>
</reference>
<evidence type="ECO:0000256" key="1">
    <source>
        <dbReference type="SAM" id="MobiDB-lite"/>
    </source>
</evidence>
<feature type="region of interest" description="Disordered" evidence="1">
    <location>
        <begin position="1"/>
        <end position="35"/>
    </location>
</feature>
<protein>
    <submittedName>
        <fullName evidence="2">Uncharacterized protein</fullName>
    </submittedName>
</protein>
<evidence type="ECO:0000313" key="2">
    <source>
        <dbReference type="EMBL" id="CAE0596504.1"/>
    </source>
</evidence>
<name>A0A7S3TWQ6_EMIHU</name>
<proteinExistence type="predicted"/>